<evidence type="ECO:0000256" key="2">
    <source>
        <dbReference type="SAM" id="Phobius"/>
    </source>
</evidence>
<dbReference type="KEGG" id="dsu:Dsui_0908"/>
<keyword evidence="2" id="KW-0812">Transmembrane</keyword>
<feature type="transmembrane region" description="Helical" evidence="2">
    <location>
        <begin position="225"/>
        <end position="247"/>
    </location>
</feature>
<evidence type="ECO:0000313" key="3">
    <source>
        <dbReference type="EMBL" id="AEV25314.1"/>
    </source>
</evidence>
<proteinExistence type="predicted"/>
<dbReference type="AlphaFoldDB" id="G8QIF4"/>
<dbReference type="HOGENOM" id="CLU_948810_0_0_4"/>
<dbReference type="STRING" id="640081.Dsui_0908"/>
<evidence type="ECO:0000256" key="1">
    <source>
        <dbReference type="SAM" id="MobiDB-lite"/>
    </source>
</evidence>
<evidence type="ECO:0000313" key="4">
    <source>
        <dbReference type="Proteomes" id="UP000005633"/>
    </source>
</evidence>
<feature type="compositionally biased region" description="Basic and acidic residues" evidence="1">
    <location>
        <begin position="1"/>
        <end position="11"/>
    </location>
</feature>
<feature type="transmembrane region" description="Helical" evidence="2">
    <location>
        <begin position="151"/>
        <end position="172"/>
    </location>
</feature>
<dbReference type="EMBL" id="CP003153">
    <property type="protein sequence ID" value="AEV25314.1"/>
    <property type="molecule type" value="Genomic_DNA"/>
</dbReference>
<keyword evidence="2" id="KW-1133">Transmembrane helix</keyword>
<reference evidence="3 4" key="1">
    <citation type="journal article" date="2012" name="J. Bacteriol.">
        <title>Complete genome sequence of the anaerobic perchlorate-reducing bacterium Azospira suillum strain PS.</title>
        <authorList>
            <person name="Byrne-Bailey K.G."/>
            <person name="Coates J.D."/>
        </authorList>
    </citation>
    <scope>NUCLEOTIDE SEQUENCE [LARGE SCALE GENOMIC DNA]</scope>
    <source>
        <strain evidence="4">ATCC BAA-33 / DSM 13638 / PS</strain>
    </source>
</reference>
<feature type="transmembrane region" description="Helical" evidence="2">
    <location>
        <begin position="184"/>
        <end position="204"/>
    </location>
</feature>
<dbReference type="eggNOG" id="ENOG5033B8J">
    <property type="taxonomic scope" value="Bacteria"/>
</dbReference>
<name>G8QIF4_AZOOP</name>
<protein>
    <submittedName>
        <fullName evidence="3">Uncharacterized protein</fullName>
    </submittedName>
</protein>
<sequence length="293" mass="31760">MLDRAAARHCDTPVSEDTNEAAVPSKQLPEGHHFHLKNGDHHAELNKTIQDLVLSTDSYFVYVASDHSIQWSTTDEHQAPEYFGEILSRVAILEARSGFIEDPNTLGNIRRQIAEGLARCLGNHRKSDCFALLDEVDRLLAARNKETAWKWYFTAAYKVTGACAVGLVLLWLARAYAVSFIGRAAFEVSLGILCGAIGALLSVTTRASRIVMDANAGQQIHQLEGLSRIGAGLIGALFVALSFQGGLIMGGVQFPGSRLAMMLAFCIAAGASERLVPSLVDKIERSALSADRH</sequence>
<feature type="region of interest" description="Disordered" evidence="1">
    <location>
        <begin position="1"/>
        <end position="22"/>
    </location>
</feature>
<keyword evidence="2" id="KW-0472">Membrane</keyword>
<accession>G8QIF4</accession>
<dbReference type="Proteomes" id="UP000005633">
    <property type="component" value="Chromosome"/>
</dbReference>
<gene>
    <name evidence="3" type="ordered locus">Dsui_0908</name>
</gene>
<organism evidence="3 4">
    <name type="scientific">Azospira oryzae (strain ATCC BAA-33 / DSM 13638 / PS)</name>
    <name type="common">Dechlorosoma suillum</name>
    <dbReference type="NCBI Taxonomy" id="640081"/>
    <lineage>
        <taxon>Bacteria</taxon>
        <taxon>Pseudomonadati</taxon>
        <taxon>Pseudomonadota</taxon>
        <taxon>Betaproteobacteria</taxon>
        <taxon>Rhodocyclales</taxon>
        <taxon>Rhodocyclaceae</taxon>
        <taxon>Azospira</taxon>
    </lineage>
</organism>